<evidence type="ECO:0000256" key="8">
    <source>
        <dbReference type="ARBA" id="ARBA00022898"/>
    </source>
</evidence>
<dbReference type="InterPro" id="IPR015421">
    <property type="entry name" value="PyrdxlP-dep_Trfase_major"/>
</dbReference>
<evidence type="ECO:0000256" key="9">
    <source>
        <dbReference type="ARBA" id="ARBA00022989"/>
    </source>
</evidence>
<evidence type="ECO:0000256" key="1">
    <source>
        <dbReference type="ARBA" id="ARBA00004127"/>
    </source>
</evidence>
<dbReference type="GO" id="GO:0005739">
    <property type="term" value="C:mitochondrion"/>
    <property type="evidence" value="ECO:0007669"/>
    <property type="project" value="UniProtKB-SubCell"/>
</dbReference>
<protein>
    <recommendedName>
        <fullName evidence="13">Palmitoyltransferase DHHC domain-containing protein</fullName>
    </recommendedName>
</protein>
<dbReference type="NCBIfam" id="NF004767">
    <property type="entry name" value="PRK06105.1"/>
    <property type="match status" value="1"/>
</dbReference>
<comment type="subcellular location">
    <subcellularLocation>
        <location evidence="1">Endomembrane system</location>
        <topology evidence="1">Multi-pass membrane protein</topology>
    </subcellularLocation>
    <subcellularLocation>
        <location evidence="2">Mitochondrion</location>
    </subcellularLocation>
</comment>
<sequence length="1330" mass="145308">MKKLQQTQNKQQEPPQTLNFSLSRTNSNLNTTTHFLFPFLDLNFRQKVLACFGGLDFVVMVRKHGWQLPAHTFQVVAITVFCLLVIAFYAFFAPFLGGKIWEYVLLGTYTPVVLLVFILYVRCTAINPADPGIMSKFNSDVANKLNVKHGFSVKDLPRKFDETGSAMHSSFSSPSRSSIGPANSSKKGSVGEVERVETAVQSPTRKPSQNIGLIFCAPFIHEDCRKHGEIADQQGNREDALFCTLCNAEVRKFSKHCRSCDKCVDGFDHHCRWLNNCVGYKNYVTFISLMATSLAWLVLEAGVGIAVFVRCFVNKQSMKIEIVETLGNGFSIAPFATVVAVCTVVSILACVPLSELFFFHMILIRKGITTYEYVVAMRAMSEAPAGASEYEEMPNLVYSPSGSATTGFSGGSSLGLQYKGAWCTPPRVFVDYQDEVIPHLEPGMVPSTVDPDAAGAAERGSKVPKRPVRISAWKLAKLDSTEAMRAAAKARASSSVLKPVDNRRLPDTECSSSGNMSVRSSVSTDMGTNKEIKNEPRLTALGNSFAPSQGSRDEYETGTQSVSSFSSPSHVQESVMLSPLPQTQGLGRFNAATSAPGLVPDHPVTSKAPLPNANNPLSHPASGFDEKITQKGSSTDPLLLSAPAASLLRDVKRTSVVWDQEAGRYVSVPVAASEARNRTATQTVLPKSNAETSNDGRKPAIPPQQSSSSSAKAPAQSSEKLLYTGDSIFFGGPLLSVPVRDSLRNEGSSGLREGQQRFALNLPRESRFKRDSISNQLPVNKNQTWRSSFSHSLSYSTSTKSPLCLPVLIERSEVINMVISKLLRSTLKSQLRSCIKNGTASGISQEHLLQASFLARLYNTKASLQKEDSTIDGNSFKGHDMLAPFTAGWQSSDLNPLVIEKSEGSYVYDINGKKYLDALAGLWCTALGGNEPRLVAAATEQLNKLPFYHSFWNRTTKPSLDLAKELLETFTASKMAKAFFTNSGSEANDTQVKLVWYYNNALGRPNKKKFIARAKSYHGSTLIAASLSGLPALHQKFDLPAPFVLHTDCPHYWRYHLPGETEEEFSTRLANNLENLILKEGPETIAAFIAEPVMGAGGVIPPPATYFDTIQAVVKKYEILFIADEVICAFGRLGTMYGCDKYNIKPDLVSVAKALSSAYMPIGAVMVSPEVSDVIHSQSSKLGSFSHGFTYSGHPVACAVAIEALKIYKERNIIDQVNRIAPKFQDGVKAFADSPIIGEIRGTGLILGTEFVDNKSPNDPFPPEWGVGAYFGAQCEKDGMLVRVAGDNIMMSPPFIMSPEEVDVLISKYGKALRATEERVKELKSQHKKQ</sequence>
<dbReference type="GO" id="GO:0030170">
    <property type="term" value="F:pyridoxal phosphate binding"/>
    <property type="evidence" value="ECO:0007669"/>
    <property type="project" value="InterPro"/>
</dbReference>
<keyword evidence="10 12" id="KW-0472">Membrane</keyword>
<proteinExistence type="inferred from homology"/>
<dbReference type="Gene3D" id="3.40.640.10">
    <property type="entry name" value="Type I PLP-dependent aspartate aminotransferase-like (Major domain)"/>
    <property type="match status" value="1"/>
</dbReference>
<dbReference type="PANTHER" id="PTHR42684:SF3">
    <property type="entry name" value="ADENOSYLMETHIONINE-8-AMINO-7-OXONONANOATE AMINOTRANSFERASE"/>
    <property type="match status" value="1"/>
</dbReference>
<dbReference type="PANTHER" id="PTHR42684">
    <property type="entry name" value="ADENOSYLMETHIONINE-8-AMINO-7-OXONONANOATE AMINOTRANSFERASE"/>
    <property type="match status" value="1"/>
</dbReference>
<evidence type="ECO:0000256" key="5">
    <source>
        <dbReference type="ARBA" id="ARBA00022576"/>
    </source>
</evidence>
<keyword evidence="9 12" id="KW-1133">Transmembrane helix</keyword>
<feature type="transmembrane region" description="Helical" evidence="12">
    <location>
        <begin position="330"/>
        <end position="363"/>
    </location>
</feature>
<keyword evidence="5" id="KW-0032">Aminotransferase</keyword>
<evidence type="ECO:0000256" key="10">
    <source>
        <dbReference type="ARBA" id="ARBA00023136"/>
    </source>
</evidence>
<gene>
    <name evidence="14" type="ORF">NC653_015410</name>
</gene>
<evidence type="ECO:0000256" key="12">
    <source>
        <dbReference type="SAM" id="Phobius"/>
    </source>
</evidence>
<feature type="transmembrane region" description="Helical" evidence="12">
    <location>
        <begin position="103"/>
        <end position="121"/>
    </location>
</feature>
<dbReference type="FunFam" id="3.40.640.10:FF:000014">
    <property type="entry name" value="Adenosylmethionine-8-amino-7-oxononanoate aminotransferase, probable"/>
    <property type="match status" value="1"/>
</dbReference>
<dbReference type="InterPro" id="IPR015424">
    <property type="entry name" value="PyrdxlP-dep_Trfase"/>
</dbReference>
<feature type="compositionally biased region" description="Low complexity" evidence="11">
    <location>
        <begin position="703"/>
        <end position="717"/>
    </location>
</feature>
<feature type="domain" description="Palmitoyltransferase DHHC" evidence="13">
    <location>
        <begin position="239"/>
        <end position="374"/>
    </location>
</feature>
<dbReference type="PROSITE" id="PS50216">
    <property type="entry name" value="DHHC"/>
    <property type="match status" value="1"/>
</dbReference>
<feature type="compositionally biased region" description="Polar residues" evidence="11">
    <location>
        <begin position="541"/>
        <end position="550"/>
    </location>
</feature>
<name>A0AAD6QKG9_9ROSI</name>
<dbReference type="InterPro" id="IPR015422">
    <property type="entry name" value="PyrdxlP-dep_Trfase_small"/>
</dbReference>
<dbReference type="GO" id="GO:0009448">
    <property type="term" value="P:gamma-aminobutyric acid metabolic process"/>
    <property type="evidence" value="ECO:0007669"/>
    <property type="project" value="TreeGrafter"/>
</dbReference>
<feature type="region of interest" description="Disordered" evidence="11">
    <location>
        <begin position="495"/>
        <end position="574"/>
    </location>
</feature>
<evidence type="ECO:0000256" key="6">
    <source>
        <dbReference type="ARBA" id="ARBA00022679"/>
    </source>
</evidence>
<feature type="region of interest" description="Disordered" evidence="11">
    <location>
        <begin position="673"/>
        <end position="717"/>
    </location>
</feature>
<evidence type="ECO:0000256" key="4">
    <source>
        <dbReference type="ARBA" id="ARBA00008954"/>
    </source>
</evidence>
<dbReference type="Pfam" id="PF01529">
    <property type="entry name" value="DHHC"/>
    <property type="match status" value="1"/>
</dbReference>
<organism evidence="14 15">
    <name type="scientific">Populus alba x Populus x berolinensis</name>
    <dbReference type="NCBI Taxonomy" id="444605"/>
    <lineage>
        <taxon>Eukaryota</taxon>
        <taxon>Viridiplantae</taxon>
        <taxon>Streptophyta</taxon>
        <taxon>Embryophyta</taxon>
        <taxon>Tracheophyta</taxon>
        <taxon>Spermatophyta</taxon>
        <taxon>Magnoliopsida</taxon>
        <taxon>eudicotyledons</taxon>
        <taxon>Gunneridae</taxon>
        <taxon>Pentapetalae</taxon>
        <taxon>rosids</taxon>
        <taxon>fabids</taxon>
        <taxon>Malpighiales</taxon>
        <taxon>Salicaceae</taxon>
        <taxon>Saliceae</taxon>
        <taxon>Populus</taxon>
    </lineage>
</organism>
<feature type="compositionally biased region" description="Low complexity" evidence="11">
    <location>
        <begin position="561"/>
        <end position="574"/>
    </location>
</feature>
<feature type="compositionally biased region" description="Polar residues" evidence="11">
    <location>
        <begin position="678"/>
        <end position="693"/>
    </location>
</feature>
<dbReference type="GO" id="GO:0009102">
    <property type="term" value="P:biotin biosynthetic process"/>
    <property type="evidence" value="ECO:0007669"/>
    <property type="project" value="TreeGrafter"/>
</dbReference>
<dbReference type="Proteomes" id="UP001164929">
    <property type="component" value="Chromosome 6"/>
</dbReference>
<dbReference type="Gene3D" id="3.90.1150.10">
    <property type="entry name" value="Aspartate Aminotransferase, domain 1"/>
    <property type="match status" value="1"/>
</dbReference>
<keyword evidence="15" id="KW-1185">Reference proteome</keyword>
<dbReference type="EMBL" id="JAQIZT010000006">
    <property type="protein sequence ID" value="KAJ6992046.1"/>
    <property type="molecule type" value="Genomic_DNA"/>
</dbReference>
<feature type="compositionally biased region" description="Low complexity" evidence="11">
    <location>
        <begin position="165"/>
        <end position="185"/>
    </location>
</feature>
<dbReference type="Pfam" id="PF00202">
    <property type="entry name" value="Aminotran_3"/>
    <property type="match status" value="1"/>
</dbReference>
<evidence type="ECO:0000256" key="7">
    <source>
        <dbReference type="ARBA" id="ARBA00022692"/>
    </source>
</evidence>
<dbReference type="InterPro" id="IPR001594">
    <property type="entry name" value="Palmitoyltrfase_DHHC"/>
</dbReference>
<accession>A0AAD6QKG9</accession>
<dbReference type="PROSITE" id="PS00600">
    <property type="entry name" value="AA_TRANSFER_CLASS_3"/>
    <property type="match status" value="1"/>
</dbReference>
<comment type="similarity">
    <text evidence="3">Belongs to the DHHC palmitoyltransferase family.</text>
</comment>
<dbReference type="GO" id="GO:0004015">
    <property type="term" value="F:adenosylmethionine-8-amino-7-oxononanoate transaminase activity"/>
    <property type="evidence" value="ECO:0007669"/>
    <property type="project" value="TreeGrafter"/>
</dbReference>
<comment type="similarity">
    <text evidence="4">Belongs to the class-III pyridoxal-phosphate-dependent aminotransferase family.</text>
</comment>
<keyword evidence="7 12" id="KW-0812">Transmembrane</keyword>
<dbReference type="GO" id="GO:0012505">
    <property type="term" value="C:endomembrane system"/>
    <property type="evidence" value="ECO:0007669"/>
    <property type="project" value="UniProtKB-SubCell"/>
</dbReference>
<evidence type="ECO:0000313" key="14">
    <source>
        <dbReference type="EMBL" id="KAJ6992046.1"/>
    </source>
</evidence>
<feature type="region of interest" description="Disordered" evidence="11">
    <location>
        <begin position="164"/>
        <end position="204"/>
    </location>
</feature>
<evidence type="ECO:0000256" key="11">
    <source>
        <dbReference type="SAM" id="MobiDB-lite"/>
    </source>
</evidence>
<dbReference type="InterPro" id="IPR005814">
    <property type="entry name" value="Aminotrans_3"/>
</dbReference>
<dbReference type="FunFam" id="3.90.1150.10:FF:000280">
    <property type="entry name" value="Class III aminotransferase"/>
    <property type="match status" value="1"/>
</dbReference>
<reference evidence="14" key="1">
    <citation type="journal article" date="2023" name="Mol. Ecol. Resour.">
        <title>Chromosome-level genome assembly of a triploid poplar Populus alba 'Berolinensis'.</title>
        <authorList>
            <person name="Chen S."/>
            <person name="Yu Y."/>
            <person name="Wang X."/>
            <person name="Wang S."/>
            <person name="Zhang T."/>
            <person name="Zhou Y."/>
            <person name="He R."/>
            <person name="Meng N."/>
            <person name="Wang Y."/>
            <person name="Liu W."/>
            <person name="Liu Z."/>
            <person name="Liu J."/>
            <person name="Guo Q."/>
            <person name="Huang H."/>
            <person name="Sederoff R.R."/>
            <person name="Wang G."/>
            <person name="Qu G."/>
            <person name="Chen S."/>
        </authorList>
    </citation>
    <scope>NUCLEOTIDE SEQUENCE</scope>
    <source>
        <strain evidence="14">SC-2020</strain>
    </source>
</reference>
<dbReference type="SUPFAM" id="SSF53383">
    <property type="entry name" value="PLP-dependent transferases"/>
    <property type="match status" value="1"/>
</dbReference>
<keyword evidence="8" id="KW-0663">Pyridoxal phosphate</keyword>
<feature type="transmembrane region" description="Helical" evidence="12">
    <location>
        <begin position="283"/>
        <end position="309"/>
    </location>
</feature>
<keyword evidence="6" id="KW-0808">Transferase</keyword>
<evidence type="ECO:0000256" key="2">
    <source>
        <dbReference type="ARBA" id="ARBA00004173"/>
    </source>
</evidence>
<comment type="caution">
    <text evidence="14">The sequence shown here is derived from an EMBL/GenBank/DDBJ whole genome shotgun (WGS) entry which is preliminary data.</text>
</comment>
<evidence type="ECO:0000259" key="13">
    <source>
        <dbReference type="Pfam" id="PF01529"/>
    </source>
</evidence>
<feature type="compositionally biased region" description="Low complexity" evidence="11">
    <location>
        <begin position="511"/>
        <end position="523"/>
    </location>
</feature>
<dbReference type="GO" id="GO:0016409">
    <property type="term" value="F:palmitoyltransferase activity"/>
    <property type="evidence" value="ECO:0007669"/>
    <property type="project" value="InterPro"/>
</dbReference>
<feature type="region of interest" description="Disordered" evidence="11">
    <location>
        <begin position="586"/>
        <end position="637"/>
    </location>
</feature>
<feature type="transmembrane region" description="Helical" evidence="12">
    <location>
        <begin position="73"/>
        <end position="96"/>
    </location>
</feature>
<dbReference type="InterPro" id="IPR049704">
    <property type="entry name" value="Aminotrans_3_PPA_site"/>
</dbReference>
<dbReference type="CDD" id="cd00610">
    <property type="entry name" value="OAT_like"/>
    <property type="match status" value="1"/>
</dbReference>
<evidence type="ECO:0000313" key="15">
    <source>
        <dbReference type="Proteomes" id="UP001164929"/>
    </source>
</evidence>
<evidence type="ECO:0000256" key="3">
    <source>
        <dbReference type="ARBA" id="ARBA00008574"/>
    </source>
</evidence>